<evidence type="ECO:0000256" key="8">
    <source>
        <dbReference type="ARBA" id="ARBA00023204"/>
    </source>
</evidence>
<dbReference type="InterPro" id="IPR001497">
    <property type="entry name" value="MethylDNA_cys_MeTrfase_AS"/>
</dbReference>
<dbReference type="CDD" id="cd06445">
    <property type="entry name" value="ATase"/>
    <property type="match status" value="1"/>
</dbReference>
<dbReference type="NCBIfam" id="TIGR00589">
    <property type="entry name" value="ogt"/>
    <property type="match status" value="1"/>
</dbReference>
<keyword evidence="5" id="KW-0489">Methyltransferase</keyword>
<comment type="similarity">
    <text evidence="2">Belongs to the MGMT family.</text>
</comment>
<comment type="catalytic activity">
    <reaction evidence="1">
        <text>a 4-O-methyl-thymidine in DNA + L-cysteinyl-[protein] = a thymidine in DNA + S-methyl-L-cysteinyl-[protein]</text>
        <dbReference type="Rhea" id="RHEA:53428"/>
        <dbReference type="Rhea" id="RHEA-COMP:10131"/>
        <dbReference type="Rhea" id="RHEA-COMP:10132"/>
        <dbReference type="Rhea" id="RHEA-COMP:13555"/>
        <dbReference type="Rhea" id="RHEA-COMP:13556"/>
        <dbReference type="ChEBI" id="CHEBI:29950"/>
        <dbReference type="ChEBI" id="CHEBI:82612"/>
        <dbReference type="ChEBI" id="CHEBI:137386"/>
        <dbReference type="ChEBI" id="CHEBI:137387"/>
        <dbReference type="EC" id="2.1.1.63"/>
    </reaction>
</comment>
<dbReference type="PROSITE" id="PS00374">
    <property type="entry name" value="MGMT"/>
    <property type="match status" value="1"/>
</dbReference>
<evidence type="ECO:0000256" key="6">
    <source>
        <dbReference type="ARBA" id="ARBA00022679"/>
    </source>
</evidence>
<dbReference type="KEGG" id="osn:115229765"/>
<keyword evidence="8" id="KW-0234">DNA repair</keyword>
<evidence type="ECO:0000313" key="13">
    <source>
        <dbReference type="Proteomes" id="UP000515154"/>
    </source>
</evidence>
<proteinExistence type="inferred from homology"/>
<evidence type="ECO:0000256" key="11">
    <source>
        <dbReference type="ARBA" id="ARBA00049348"/>
    </source>
</evidence>
<dbReference type="PANTHER" id="PTHR10815">
    <property type="entry name" value="METHYLATED-DNA--PROTEIN-CYSTEINE METHYLTRANSFERASE"/>
    <property type="match status" value="1"/>
</dbReference>
<dbReference type="GO" id="GO:0003908">
    <property type="term" value="F:methylated-DNA-[protein]-cysteine S-methyltransferase activity"/>
    <property type="evidence" value="ECO:0007669"/>
    <property type="project" value="UniProtKB-EC"/>
</dbReference>
<dbReference type="Proteomes" id="UP000515154">
    <property type="component" value="Unplaced"/>
</dbReference>
<feature type="domain" description="Methylated-DNA-[protein]-cysteine S-methyltransferase DNA binding" evidence="12">
    <location>
        <begin position="8"/>
        <end position="93"/>
    </location>
</feature>
<keyword evidence="6" id="KW-0808">Transferase</keyword>
<dbReference type="EC" id="2.1.1.63" evidence="3"/>
<dbReference type="Gene3D" id="1.10.10.10">
    <property type="entry name" value="Winged helix-like DNA-binding domain superfamily/Winged helix DNA-binding domain"/>
    <property type="match status" value="1"/>
</dbReference>
<dbReference type="GO" id="GO:0006281">
    <property type="term" value="P:DNA repair"/>
    <property type="evidence" value="ECO:0007669"/>
    <property type="project" value="UniProtKB-KW"/>
</dbReference>
<evidence type="ECO:0000313" key="14">
    <source>
        <dbReference type="RefSeq" id="XP_029655926.1"/>
    </source>
</evidence>
<evidence type="ECO:0000256" key="5">
    <source>
        <dbReference type="ARBA" id="ARBA00022603"/>
    </source>
</evidence>
<dbReference type="RefSeq" id="XP_029655926.1">
    <property type="nucleotide sequence ID" value="XM_029800066.1"/>
</dbReference>
<dbReference type="InterPro" id="IPR036217">
    <property type="entry name" value="MethylDNA_cys_MeTrfase_DNAb"/>
</dbReference>
<sequence>MQDLTNLKFEEQVYKITKQIPIGKVSTYKLVAETLGRPKAFRAVGQALKKNPYAPAVPCHRVIKSDFSLGGFNGNLSGPFLQKKIELLKSEGVSFLNGKVNSKFVHDFKD</sequence>
<dbReference type="AlphaFoldDB" id="A0A6P7U4R6"/>
<evidence type="ECO:0000256" key="1">
    <source>
        <dbReference type="ARBA" id="ARBA00001286"/>
    </source>
</evidence>
<evidence type="ECO:0000256" key="2">
    <source>
        <dbReference type="ARBA" id="ARBA00008711"/>
    </source>
</evidence>
<evidence type="ECO:0000259" key="12">
    <source>
        <dbReference type="Pfam" id="PF01035"/>
    </source>
</evidence>
<gene>
    <name evidence="14" type="primary">LOC115229765</name>
</gene>
<reference evidence="14" key="1">
    <citation type="submission" date="2025-08" db="UniProtKB">
        <authorList>
            <consortium name="RefSeq"/>
        </authorList>
    </citation>
    <scope>IDENTIFICATION</scope>
</reference>
<protein>
    <recommendedName>
        <fullName evidence="4">Methylated-DNA--protein-cysteine methyltransferase</fullName>
        <ecNumber evidence="3">2.1.1.63</ecNumber>
    </recommendedName>
    <alternativeName>
        <fullName evidence="9">6-O-methylguanine-DNA methyltransferase</fullName>
    </alternativeName>
    <alternativeName>
        <fullName evidence="10">O-6-methylguanine-DNA-alkyltransferase</fullName>
    </alternativeName>
</protein>
<keyword evidence="7" id="KW-0227">DNA damage</keyword>
<evidence type="ECO:0000256" key="9">
    <source>
        <dbReference type="ARBA" id="ARBA00030795"/>
    </source>
</evidence>
<evidence type="ECO:0000256" key="4">
    <source>
        <dbReference type="ARBA" id="ARBA00015377"/>
    </source>
</evidence>
<evidence type="ECO:0000256" key="7">
    <source>
        <dbReference type="ARBA" id="ARBA00022763"/>
    </source>
</evidence>
<organism evidence="13 14">
    <name type="scientific">Octopus sinensis</name>
    <name type="common">East Asian common octopus</name>
    <dbReference type="NCBI Taxonomy" id="2607531"/>
    <lineage>
        <taxon>Eukaryota</taxon>
        <taxon>Metazoa</taxon>
        <taxon>Spiralia</taxon>
        <taxon>Lophotrochozoa</taxon>
        <taxon>Mollusca</taxon>
        <taxon>Cephalopoda</taxon>
        <taxon>Coleoidea</taxon>
        <taxon>Octopodiformes</taxon>
        <taxon>Octopoda</taxon>
        <taxon>Incirrata</taxon>
        <taxon>Octopodidae</taxon>
        <taxon>Octopus</taxon>
    </lineage>
</organism>
<evidence type="ECO:0000256" key="10">
    <source>
        <dbReference type="ARBA" id="ARBA00031621"/>
    </source>
</evidence>
<accession>A0A6P7U4R6</accession>
<name>A0A6P7U4R6_9MOLL</name>
<comment type="catalytic activity">
    <reaction evidence="11">
        <text>a 6-O-methyl-2'-deoxyguanosine in DNA + L-cysteinyl-[protein] = S-methyl-L-cysteinyl-[protein] + a 2'-deoxyguanosine in DNA</text>
        <dbReference type="Rhea" id="RHEA:24000"/>
        <dbReference type="Rhea" id="RHEA-COMP:10131"/>
        <dbReference type="Rhea" id="RHEA-COMP:10132"/>
        <dbReference type="Rhea" id="RHEA-COMP:11367"/>
        <dbReference type="Rhea" id="RHEA-COMP:11368"/>
        <dbReference type="ChEBI" id="CHEBI:29950"/>
        <dbReference type="ChEBI" id="CHEBI:82612"/>
        <dbReference type="ChEBI" id="CHEBI:85445"/>
        <dbReference type="ChEBI" id="CHEBI:85448"/>
        <dbReference type="EC" id="2.1.1.63"/>
    </reaction>
</comment>
<evidence type="ECO:0000256" key="3">
    <source>
        <dbReference type="ARBA" id="ARBA00011918"/>
    </source>
</evidence>
<dbReference type="Pfam" id="PF01035">
    <property type="entry name" value="DNA_binding_1"/>
    <property type="match status" value="1"/>
</dbReference>
<dbReference type="SUPFAM" id="SSF46767">
    <property type="entry name" value="Methylated DNA-protein cysteine methyltransferase, C-terminal domain"/>
    <property type="match status" value="1"/>
</dbReference>
<dbReference type="InterPro" id="IPR014048">
    <property type="entry name" value="MethylDNA_cys_MeTrfase_DNA-bd"/>
</dbReference>
<dbReference type="PANTHER" id="PTHR10815:SF13">
    <property type="entry name" value="METHYLATED-DNA--PROTEIN-CYSTEINE METHYLTRANSFERASE"/>
    <property type="match status" value="1"/>
</dbReference>
<dbReference type="InterPro" id="IPR036388">
    <property type="entry name" value="WH-like_DNA-bd_sf"/>
</dbReference>
<keyword evidence="13" id="KW-1185">Reference proteome</keyword>
<dbReference type="GO" id="GO:0032259">
    <property type="term" value="P:methylation"/>
    <property type="evidence" value="ECO:0007669"/>
    <property type="project" value="UniProtKB-KW"/>
</dbReference>